<dbReference type="Pfam" id="PF04655">
    <property type="entry name" value="APH_6_hur"/>
    <property type="match status" value="2"/>
</dbReference>
<name>A0A1G6HBH5_9MICO</name>
<feature type="compositionally biased region" description="Low complexity" evidence="1">
    <location>
        <begin position="148"/>
        <end position="166"/>
    </location>
</feature>
<dbReference type="Gene3D" id="3.90.1200.10">
    <property type="match status" value="1"/>
</dbReference>
<dbReference type="Proteomes" id="UP000199039">
    <property type="component" value="Unassembled WGS sequence"/>
</dbReference>
<gene>
    <name evidence="2" type="ORF">SAMN05216410_0875</name>
</gene>
<reference evidence="2 3" key="1">
    <citation type="submission" date="2016-09" db="EMBL/GenBank/DDBJ databases">
        <authorList>
            <person name="Capua I."/>
            <person name="De Benedictis P."/>
            <person name="Joannis T."/>
            <person name="Lombin L.H."/>
            <person name="Cattoli G."/>
        </authorList>
    </citation>
    <scope>NUCLEOTIDE SEQUENCE [LARGE SCALE GENOMIC DNA]</scope>
    <source>
        <strain evidence="2 3">ISLP-3</strain>
    </source>
</reference>
<dbReference type="InterPro" id="IPR011009">
    <property type="entry name" value="Kinase-like_dom_sf"/>
</dbReference>
<evidence type="ECO:0000313" key="3">
    <source>
        <dbReference type="Proteomes" id="UP000199039"/>
    </source>
</evidence>
<sequence>MRGPPTVDRVTDHPWAPPDPATYVRRWGLVPDGAPFSTPSSHLLPVRHDGVPAMLKVARIAEERDGARLMVWWAGRGAARVLLHDDAAIVLERALGPRSLTAWASLGAMAAGPGARDDLAACDDLIACDDRATQVLCEIAEQLHAVGGAPSSEGASAEGASAEVASTKGGDARSRLDPPPAGLVPLDRWFADLLTGVAGHDGFLGRAAATVRELLADQRDVVVLHGDLHHGNVIDFGDDASAEWRAIDPKFLVGDRAFDYTNIVCNPSHAIAVVPGRLDRQVSVICAAAGLDRRRLLRWIVAWTGLSATWYLGDTSMPAPEGETAAAAVLAVGQGAEALLAAEPR</sequence>
<dbReference type="GO" id="GO:0016773">
    <property type="term" value="F:phosphotransferase activity, alcohol group as acceptor"/>
    <property type="evidence" value="ECO:0007669"/>
    <property type="project" value="InterPro"/>
</dbReference>
<dbReference type="AlphaFoldDB" id="A0A1G6HBH5"/>
<keyword evidence="3" id="KW-1185">Reference proteome</keyword>
<feature type="region of interest" description="Disordered" evidence="1">
    <location>
        <begin position="148"/>
        <end position="176"/>
    </location>
</feature>
<keyword evidence="2" id="KW-0418">Kinase</keyword>
<dbReference type="InterPro" id="IPR006748">
    <property type="entry name" value="NH2Glyco/OHUrea_AB-resist_kin"/>
</dbReference>
<dbReference type="EMBL" id="FMYH01000001">
    <property type="protein sequence ID" value="SDB91285.1"/>
    <property type="molecule type" value="Genomic_DNA"/>
</dbReference>
<dbReference type="GO" id="GO:0016301">
    <property type="term" value="F:kinase activity"/>
    <property type="evidence" value="ECO:0007669"/>
    <property type="project" value="UniProtKB-KW"/>
</dbReference>
<organism evidence="2 3">
    <name type="scientific">Sanguibacter gelidistatuariae</name>
    <dbReference type="NCBI Taxonomy" id="1814289"/>
    <lineage>
        <taxon>Bacteria</taxon>
        <taxon>Bacillati</taxon>
        <taxon>Actinomycetota</taxon>
        <taxon>Actinomycetes</taxon>
        <taxon>Micrococcales</taxon>
        <taxon>Sanguibacteraceae</taxon>
        <taxon>Sanguibacter</taxon>
    </lineage>
</organism>
<evidence type="ECO:0000313" key="2">
    <source>
        <dbReference type="EMBL" id="SDB91285.1"/>
    </source>
</evidence>
<accession>A0A1G6HBH5</accession>
<evidence type="ECO:0000256" key="1">
    <source>
        <dbReference type="SAM" id="MobiDB-lite"/>
    </source>
</evidence>
<dbReference type="GO" id="GO:0019748">
    <property type="term" value="P:secondary metabolic process"/>
    <property type="evidence" value="ECO:0007669"/>
    <property type="project" value="InterPro"/>
</dbReference>
<dbReference type="SUPFAM" id="SSF56112">
    <property type="entry name" value="Protein kinase-like (PK-like)"/>
    <property type="match status" value="1"/>
</dbReference>
<keyword evidence="2" id="KW-0808">Transferase</keyword>
<proteinExistence type="predicted"/>
<protein>
    <submittedName>
        <fullName evidence="2">Streptomycin 6-kinase</fullName>
    </submittedName>
</protein>